<dbReference type="Proteomes" id="UP000027604">
    <property type="component" value="Chromosome I"/>
</dbReference>
<organism evidence="1 2">
    <name type="scientific">Janthinobacterium agaricidamnosum NBRC 102515 = DSM 9628</name>
    <dbReference type="NCBI Taxonomy" id="1349767"/>
    <lineage>
        <taxon>Bacteria</taxon>
        <taxon>Pseudomonadati</taxon>
        <taxon>Pseudomonadota</taxon>
        <taxon>Betaproteobacteria</taxon>
        <taxon>Burkholderiales</taxon>
        <taxon>Oxalobacteraceae</taxon>
        <taxon>Janthinobacterium</taxon>
    </lineage>
</organism>
<evidence type="ECO:0000313" key="2">
    <source>
        <dbReference type="Proteomes" id="UP000027604"/>
    </source>
</evidence>
<accession>W0UZB6</accession>
<proteinExistence type="predicted"/>
<keyword evidence="2" id="KW-1185">Reference proteome</keyword>
<sequence length="42" mass="4480">MGHGNSPDRNAVLALCCLLWPATLFRDNQAAVVIGNGAAWKK</sequence>
<dbReference type="AlphaFoldDB" id="W0UZB6"/>
<dbReference type="KEGG" id="jag:GJA_1261"/>
<dbReference type="EMBL" id="HG322949">
    <property type="protein sequence ID" value="CDG81914.1"/>
    <property type="molecule type" value="Genomic_DNA"/>
</dbReference>
<dbReference type="PATRIC" id="fig|1349767.4.peg.2979"/>
<name>W0UZB6_9BURK</name>
<evidence type="ECO:0000313" key="1">
    <source>
        <dbReference type="EMBL" id="CDG81914.1"/>
    </source>
</evidence>
<reference evidence="1 2" key="1">
    <citation type="journal article" date="2015" name="Genome Announc.">
        <title>Genome Sequence of Mushroom Soft-Rot Pathogen Janthinobacterium agaricidamnosum.</title>
        <authorList>
            <person name="Graupner K."/>
            <person name="Lackner G."/>
            <person name="Hertweck C."/>
        </authorList>
    </citation>
    <scope>NUCLEOTIDE SEQUENCE [LARGE SCALE GENOMIC DNA]</scope>
    <source>
        <strain evidence="2">NBRC 102515 / DSM 9628</strain>
    </source>
</reference>
<gene>
    <name evidence="1" type="ORF">GJA_1261</name>
</gene>
<protein>
    <submittedName>
        <fullName evidence="1">Uncharacterized protein</fullName>
    </submittedName>
</protein>
<dbReference type="HOGENOM" id="CLU_3252703_0_0_4"/>